<protein>
    <recommendedName>
        <fullName evidence="1">Uroporphyrinogen decarboxylase (URO-D) domain-containing protein</fullName>
    </recommendedName>
</protein>
<evidence type="ECO:0000313" key="3">
    <source>
        <dbReference type="Proteomes" id="UP000320766"/>
    </source>
</evidence>
<dbReference type="PANTHER" id="PTHR47099">
    <property type="entry name" value="METHYLCOBAMIDE:COM METHYLTRANSFERASE MTBA"/>
    <property type="match status" value="1"/>
</dbReference>
<dbReference type="SUPFAM" id="SSF51726">
    <property type="entry name" value="UROD/MetE-like"/>
    <property type="match status" value="1"/>
</dbReference>
<dbReference type="EMBL" id="RXIL01000183">
    <property type="protein sequence ID" value="RZN65763.1"/>
    <property type="molecule type" value="Genomic_DNA"/>
</dbReference>
<dbReference type="InterPro" id="IPR052024">
    <property type="entry name" value="Methanogen_methyltrans"/>
</dbReference>
<dbReference type="Proteomes" id="UP000320766">
    <property type="component" value="Unassembled WGS sequence"/>
</dbReference>
<feature type="domain" description="Uroporphyrinogen decarboxylase (URO-D)" evidence="1">
    <location>
        <begin position="54"/>
        <end position="390"/>
    </location>
</feature>
<dbReference type="InterPro" id="IPR000257">
    <property type="entry name" value="Uroporphyrinogen_deCOase"/>
</dbReference>
<gene>
    <name evidence="2" type="ORF">EF807_09110</name>
</gene>
<dbReference type="PANTHER" id="PTHR47099:SF1">
    <property type="entry name" value="METHYLCOBAMIDE:COM METHYLTRANSFERASE MTBA"/>
    <property type="match status" value="1"/>
</dbReference>
<dbReference type="AlphaFoldDB" id="A0A520KU59"/>
<dbReference type="GO" id="GO:0006779">
    <property type="term" value="P:porphyrin-containing compound biosynthetic process"/>
    <property type="evidence" value="ECO:0007669"/>
    <property type="project" value="InterPro"/>
</dbReference>
<dbReference type="GO" id="GO:0004853">
    <property type="term" value="F:uroporphyrinogen decarboxylase activity"/>
    <property type="evidence" value="ECO:0007669"/>
    <property type="project" value="InterPro"/>
</dbReference>
<dbReference type="Gene3D" id="3.20.20.210">
    <property type="match status" value="1"/>
</dbReference>
<evidence type="ECO:0000259" key="1">
    <source>
        <dbReference type="Pfam" id="PF01208"/>
    </source>
</evidence>
<proteinExistence type="predicted"/>
<name>A0A520KU59_9EURY</name>
<comment type="caution">
    <text evidence="2">The sequence shown here is derived from an EMBL/GenBank/DDBJ whole genome shotgun (WGS) entry which is preliminary data.</text>
</comment>
<sequence>MGLIDIVPDALNGLLYGLGINKNIKLEGLGRTVASFLGKPDYPSSMVVGITEHPMHIAKVPPEVYFSNGRVLSEASYWVYKWYGIDYGICSLDIYNTEAEALGAKTVYGKESMPTLDFKDHLIKKPEDLDKIKTPIEADWGRVRYKIDITKWNGKLWGLPLGMFCAPFSLACALRSYPVLMRDMRKNPEFTHRLFKWIVDDVLVPYVKLLSKETGTKIFLSADLWAAFPNITPEIAYKWLKSYNMRFTRACAKEGIFAFIVGTGFYAEEVKERFNFEMVKKGWDAIVDCMLGAKISIPVIEYGGYYEWPYEKVQEYALKNGIPIFGKLPIARGIHSRAMMDGPPEKIASDMKHAIDIMGREGRFPIIMWSIPTKTPPEHVHASSQAIKTYGKYPIAKDLDKIEFKMPEFEPFEKWIKKQDTDYPWW</sequence>
<accession>A0A520KU59</accession>
<evidence type="ECO:0000313" key="2">
    <source>
        <dbReference type="EMBL" id="RZN65763.1"/>
    </source>
</evidence>
<dbReference type="InterPro" id="IPR038071">
    <property type="entry name" value="UROD/MetE-like_sf"/>
</dbReference>
<organism evidence="2 3">
    <name type="scientific">Candidatus Methanolliviera hydrocarbonicum</name>
    <dbReference type="NCBI Taxonomy" id="2491085"/>
    <lineage>
        <taxon>Archaea</taxon>
        <taxon>Methanobacteriati</taxon>
        <taxon>Methanobacteriota</taxon>
        <taxon>Candidatus Methanoliparia</taxon>
        <taxon>Candidatus Methanoliparales</taxon>
        <taxon>Candidatus Methanollivieraceae</taxon>
        <taxon>Candidatus Methanolliviera</taxon>
    </lineage>
</organism>
<dbReference type="Pfam" id="PF01208">
    <property type="entry name" value="URO-D"/>
    <property type="match status" value="1"/>
</dbReference>
<reference evidence="2 3" key="1">
    <citation type="journal article" date="2019" name="Nat. Microbiol.">
        <title>Wide diversity of methane and short-chain alkane metabolisms in uncultured archaea.</title>
        <authorList>
            <person name="Borrel G."/>
            <person name="Adam P.S."/>
            <person name="McKay L.J."/>
            <person name="Chen L.X."/>
            <person name="Sierra-Garcia I.N."/>
            <person name="Sieber C.M."/>
            <person name="Letourneur Q."/>
            <person name="Ghozlane A."/>
            <person name="Andersen G.L."/>
            <person name="Li W.J."/>
            <person name="Hallam S.J."/>
            <person name="Muyzer G."/>
            <person name="de Oliveira V.M."/>
            <person name="Inskeep W.P."/>
            <person name="Banfield J.F."/>
            <person name="Gribaldo S."/>
        </authorList>
    </citation>
    <scope>NUCLEOTIDE SEQUENCE [LARGE SCALE GENOMIC DNA]</scope>
    <source>
        <strain evidence="2">NM1b</strain>
    </source>
</reference>